<dbReference type="GO" id="GO:0006013">
    <property type="term" value="P:mannose metabolic process"/>
    <property type="evidence" value="ECO:0007669"/>
    <property type="project" value="InterPro"/>
</dbReference>
<dbReference type="SUPFAM" id="SSF74650">
    <property type="entry name" value="Galactose mutarotase-like"/>
    <property type="match status" value="2"/>
</dbReference>
<evidence type="ECO:0000256" key="5">
    <source>
        <dbReference type="ARBA" id="ARBA00022801"/>
    </source>
</evidence>
<dbReference type="EC" id="3.2.1.-" evidence="10"/>
<dbReference type="InterPro" id="IPR050843">
    <property type="entry name" value="Glycosyl_Hydrlase_38"/>
</dbReference>
<evidence type="ECO:0000259" key="11">
    <source>
        <dbReference type="SMART" id="SM00872"/>
    </source>
</evidence>
<accession>A0A8J2R1F4</accession>
<dbReference type="Gene3D" id="2.60.40.1360">
    <property type="match status" value="1"/>
</dbReference>
<dbReference type="PANTHER" id="PTHR11607">
    <property type="entry name" value="ALPHA-MANNOSIDASE"/>
    <property type="match status" value="1"/>
</dbReference>
<dbReference type="InterPro" id="IPR011682">
    <property type="entry name" value="Glyco_hydro_38_C"/>
</dbReference>
<dbReference type="Pfam" id="PF07748">
    <property type="entry name" value="Glyco_hydro_38C"/>
    <property type="match status" value="1"/>
</dbReference>
<keyword evidence="13" id="KW-1185">Reference proteome</keyword>
<dbReference type="InterPro" id="IPR013780">
    <property type="entry name" value="Glyco_hydro_b"/>
</dbReference>
<dbReference type="CDD" id="cd10810">
    <property type="entry name" value="GH38N_AMII_LAM_like"/>
    <property type="match status" value="1"/>
</dbReference>
<evidence type="ECO:0000256" key="2">
    <source>
        <dbReference type="ARBA" id="ARBA00009792"/>
    </source>
</evidence>
<dbReference type="InterPro" id="IPR041147">
    <property type="entry name" value="GH38_C"/>
</dbReference>
<proteinExistence type="inferred from homology"/>
<keyword evidence="9 10" id="KW-0326">Glycosidase</keyword>
<dbReference type="AlphaFoldDB" id="A0A8J2R1F4"/>
<name>A0A8J2R1F4_9NEOP</name>
<dbReference type="GO" id="GO:0004559">
    <property type="term" value="F:alpha-mannosidase activity"/>
    <property type="evidence" value="ECO:0007669"/>
    <property type="project" value="UniProtKB-EC"/>
</dbReference>
<evidence type="ECO:0000313" key="12">
    <source>
        <dbReference type="EMBL" id="CAG9577689.1"/>
    </source>
</evidence>
<dbReference type="FunFam" id="1.20.1270.50:FF:000003">
    <property type="entry name" value="Alpha-mannosidase"/>
    <property type="match status" value="1"/>
</dbReference>
<dbReference type="InterPro" id="IPR011330">
    <property type="entry name" value="Glyco_hydro/deAcase_b/a-brl"/>
</dbReference>
<dbReference type="FunFam" id="3.20.110.10:FF:000001">
    <property type="entry name" value="Alpha-mannosidase"/>
    <property type="match status" value="1"/>
</dbReference>
<reference evidence="12" key="1">
    <citation type="submission" date="2021-09" db="EMBL/GenBank/DDBJ databases">
        <authorList>
            <person name="Martin H S."/>
        </authorList>
    </citation>
    <scope>NUCLEOTIDE SEQUENCE</scope>
</reference>
<dbReference type="GO" id="GO:0005764">
    <property type="term" value="C:lysosome"/>
    <property type="evidence" value="ECO:0007669"/>
    <property type="project" value="TreeGrafter"/>
</dbReference>
<keyword evidence="7" id="KW-1015">Disulfide bond</keyword>
<dbReference type="Pfam" id="PF09261">
    <property type="entry name" value="Alpha-mann_mid"/>
    <property type="match status" value="1"/>
</dbReference>
<sequence length="1055" mass="121838">MLLLFLLIGLSYGVPLDEKCGYESCVSAEAGLLNVHIVPHTHDDVGWLKTVDQYYYGSKNDIQKAGVQYILDSVIKELWQDPKRRFIYVETAFFWKWWSLQSDVTRHKVHTLVRQGRLQFVGGAWSMNDEAASHYQSTIDQFTWGLKKLNDTFGACGIPRVGWQIDPFGHSREFASLLSQMGYDGLFLGRIDYQDKGARLRGKRMEMLWRGDDQLGNSSDIFTGVLFNTYSPPAGFCFDVLCNDEPIIDDVNSPLYNVEDRINKFLKYVKQQSEYYRTNHIILTMGGDFTYQDAGMWYINLDKLIEYTNLKAAKDGLNIKLFYSTPDCYLKAVKDANPTLPTKRDDFFPYASDPTAYWTGYFTSRPTTKYFERLGNRYLQMVKNLQVLAGLEEHNKFVIDELKSAMGVMQHHDAITGTEKQHVAHDYERLLDLAIEDALIVARQGISKLSKSESYQFNYERCRLNESSCATSEESQQFVVSIYNPLGWNTLEPIHIPVMEGEYEVYAPNGEKITSQLLDIPDPVRKIPTRKSRATHELTFIAKLHPLSIKSFYIKKVQRTKRGTDYRNINNYWNNIGPYIVENNDYVDNIGADRIGVPSYMSGPDSNVNLDLMMEKNLNVEKRVKVPRNMEKMRHPGLTDEEYRLLADEPSIVQRSEEYYLENEFLKLRSDDTGVTHIILPDRTTNMKIQFHYWTGCSGDNTNITERSSGAYIFRPETDKPYPVIYNTNKIVKGEIVQEIRAESETASSVFRVYSGLPYIEHDFIVGPIPVDDKIGKEYVVRYDTNVVNDGIFYTDSNGRQILKRKLNERPQWNLTLVEPIAGNYYPVTSKMYLEDDHTRITVLVDRSEGGSSLIEGGIELMVHRRLLHDDAFGVGEALNEIAEGKGLVVRGKHRILNINPNNEKEIVSEMKYALQTHYEPIIFVSKAEHISFESWLKLNNCFKGMKELPDGVHLLTLETWRDKILIRFENYIDRAVQVDFNTFNTITIKSVKETTLAANQWLENYTKWNWNVESEFQNSNSETNPIPDYLKDLKFTLRAKQIRTFIADYELNAE</sequence>
<keyword evidence="6 10" id="KW-0862">Zinc</keyword>
<dbReference type="FunFam" id="1.20.1270.50:FF:000002">
    <property type="entry name" value="Alpha-mannosidase"/>
    <property type="match status" value="1"/>
</dbReference>
<evidence type="ECO:0000256" key="8">
    <source>
        <dbReference type="ARBA" id="ARBA00023180"/>
    </source>
</evidence>
<organism evidence="12 13">
    <name type="scientific">Danaus chrysippus</name>
    <name type="common">African queen</name>
    <dbReference type="NCBI Taxonomy" id="151541"/>
    <lineage>
        <taxon>Eukaryota</taxon>
        <taxon>Metazoa</taxon>
        <taxon>Ecdysozoa</taxon>
        <taxon>Arthropoda</taxon>
        <taxon>Hexapoda</taxon>
        <taxon>Insecta</taxon>
        <taxon>Pterygota</taxon>
        <taxon>Neoptera</taxon>
        <taxon>Endopterygota</taxon>
        <taxon>Lepidoptera</taxon>
        <taxon>Glossata</taxon>
        <taxon>Ditrysia</taxon>
        <taxon>Papilionoidea</taxon>
        <taxon>Nymphalidae</taxon>
        <taxon>Danainae</taxon>
        <taxon>Danaini</taxon>
        <taxon>Danaina</taxon>
        <taxon>Danaus</taxon>
        <taxon>Anosia</taxon>
    </lineage>
</organism>
<dbReference type="Pfam" id="PF17677">
    <property type="entry name" value="Glyco_hydro38C2"/>
    <property type="match status" value="1"/>
</dbReference>
<evidence type="ECO:0000256" key="9">
    <source>
        <dbReference type="ARBA" id="ARBA00023295"/>
    </source>
</evidence>
<protein>
    <recommendedName>
        <fullName evidence="3 10">Alpha-mannosidase</fullName>
        <ecNumber evidence="10">3.2.1.-</ecNumber>
    </recommendedName>
</protein>
<dbReference type="EMBL" id="CAKASE010000076">
    <property type="protein sequence ID" value="CAG9577689.1"/>
    <property type="molecule type" value="Genomic_DNA"/>
</dbReference>
<evidence type="ECO:0000256" key="6">
    <source>
        <dbReference type="ARBA" id="ARBA00022833"/>
    </source>
</evidence>
<comment type="caution">
    <text evidence="12">The sequence shown here is derived from an EMBL/GenBank/DDBJ whole genome shotgun (WGS) entry which is preliminary data.</text>
</comment>
<comment type="catalytic activity">
    <reaction evidence="1">
        <text>Hydrolysis of terminal, non-reducing alpha-D-mannose residues in alpha-D-mannosides.</text>
        <dbReference type="EC" id="3.2.1.24"/>
    </reaction>
</comment>
<evidence type="ECO:0000256" key="7">
    <source>
        <dbReference type="ARBA" id="ARBA00023157"/>
    </source>
</evidence>
<dbReference type="Gene3D" id="1.20.1270.50">
    <property type="entry name" value="Glycoside hydrolase family 38, central domain"/>
    <property type="match status" value="2"/>
</dbReference>
<evidence type="ECO:0000256" key="10">
    <source>
        <dbReference type="RuleBase" id="RU361199"/>
    </source>
</evidence>
<keyword evidence="5 10" id="KW-0378">Hydrolase</keyword>
<dbReference type="InterPro" id="IPR027291">
    <property type="entry name" value="Glyco_hydro_38_N_sf"/>
</dbReference>
<dbReference type="PANTHER" id="PTHR11607:SF3">
    <property type="entry name" value="LYSOSOMAL ALPHA-MANNOSIDASE"/>
    <property type="match status" value="1"/>
</dbReference>
<keyword evidence="8" id="KW-0325">Glycoprotein</keyword>
<dbReference type="InterPro" id="IPR011013">
    <property type="entry name" value="Gal_mutarotase_sf_dom"/>
</dbReference>
<dbReference type="GO" id="GO:0046872">
    <property type="term" value="F:metal ion binding"/>
    <property type="evidence" value="ECO:0007669"/>
    <property type="project" value="UniProtKB-KW"/>
</dbReference>
<dbReference type="Gene3D" id="2.60.40.1180">
    <property type="entry name" value="Golgi alpha-mannosidase II"/>
    <property type="match status" value="1"/>
</dbReference>
<dbReference type="InterPro" id="IPR015341">
    <property type="entry name" value="Glyco_hydro_38_cen"/>
</dbReference>
<evidence type="ECO:0000256" key="4">
    <source>
        <dbReference type="ARBA" id="ARBA00022723"/>
    </source>
</evidence>
<dbReference type="SMART" id="SM00872">
    <property type="entry name" value="Alpha-mann_mid"/>
    <property type="match status" value="1"/>
</dbReference>
<dbReference type="Pfam" id="PF01074">
    <property type="entry name" value="Glyco_hydro_38N"/>
    <property type="match status" value="1"/>
</dbReference>
<dbReference type="SUPFAM" id="SSF88688">
    <property type="entry name" value="Families 57/38 glycoside transferase middle domain"/>
    <property type="match status" value="1"/>
</dbReference>
<evidence type="ECO:0000313" key="13">
    <source>
        <dbReference type="Proteomes" id="UP000789524"/>
    </source>
</evidence>
<gene>
    <name evidence="12" type="ORF">DCHRY22_LOCUS12498</name>
</gene>
<comment type="cofactor">
    <cofactor evidence="10">
        <name>Zn(2+)</name>
        <dbReference type="ChEBI" id="CHEBI:29105"/>
    </cofactor>
    <text evidence="10">Binds 1 zinc ion per subunit.</text>
</comment>
<dbReference type="Proteomes" id="UP000789524">
    <property type="component" value="Unassembled WGS sequence"/>
</dbReference>
<dbReference type="Gene3D" id="2.70.98.30">
    <property type="entry name" value="Golgi alpha-mannosidase II, domain 4"/>
    <property type="match status" value="1"/>
</dbReference>
<dbReference type="Gene3D" id="3.20.110.10">
    <property type="entry name" value="Glycoside hydrolase 38, N terminal domain"/>
    <property type="match status" value="1"/>
</dbReference>
<dbReference type="OrthoDB" id="2016903at2759"/>
<dbReference type="InterPro" id="IPR037094">
    <property type="entry name" value="Glyco_hydro_38_cen_sf"/>
</dbReference>
<feature type="domain" description="Glycoside hydrolase family 38 central" evidence="11">
    <location>
        <begin position="356"/>
        <end position="431"/>
    </location>
</feature>
<comment type="similarity">
    <text evidence="2 10">Belongs to the glycosyl hydrolase 38 family.</text>
</comment>
<dbReference type="SUPFAM" id="SSF88713">
    <property type="entry name" value="Glycoside hydrolase/deacetylase"/>
    <property type="match status" value="1"/>
</dbReference>
<dbReference type="InterPro" id="IPR028995">
    <property type="entry name" value="Glyco_hydro_57/38_cen_sf"/>
</dbReference>
<dbReference type="GO" id="GO:0030246">
    <property type="term" value="F:carbohydrate binding"/>
    <property type="evidence" value="ECO:0007669"/>
    <property type="project" value="InterPro"/>
</dbReference>
<dbReference type="InterPro" id="IPR000602">
    <property type="entry name" value="Glyco_hydro_38_N"/>
</dbReference>
<dbReference type="FunFam" id="2.70.98.30:FF:000003">
    <property type="entry name" value="Alpha-mannosidase"/>
    <property type="match status" value="1"/>
</dbReference>
<evidence type="ECO:0000256" key="3">
    <source>
        <dbReference type="ARBA" id="ARBA00012752"/>
    </source>
</evidence>
<keyword evidence="4 10" id="KW-0479">Metal-binding</keyword>
<evidence type="ECO:0000256" key="1">
    <source>
        <dbReference type="ARBA" id="ARBA00000365"/>
    </source>
</evidence>